<dbReference type="PANTHER" id="PTHR22911">
    <property type="entry name" value="ACYL-MALONYL CONDENSING ENZYME-RELATED"/>
    <property type="match status" value="1"/>
</dbReference>
<feature type="transmembrane region" description="Helical" evidence="1">
    <location>
        <begin position="5"/>
        <end position="25"/>
    </location>
</feature>
<protein>
    <submittedName>
        <fullName evidence="3">EamA/RhaT family transporter</fullName>
    </submittedName>
</protein>
<feature type="transmembrane region" description="Helical" evidence="1">
    <location>
        <begin position="31"/>
        <end position="50"/>
    </location>
</feature>
<accession>A0ABX9KIT1</accession>
<organism evidence="3 4">
    <name type="scientific">Psychrilyobacter piezotolerans</name>
    <dbReference type="NCBI Taxonomy" id="2293438"/>
    <lineage>
        <taxon>Bacteria</taxon>
        <taxon>Fusobacteriati</taxon>
        <taxon>Fusobacteriota</taxon>
        <taxon>Fusobacteriia</taxon>
        <taxon>Fusobacteriales</taxon>
        <taxon>Fusobacteriaceae</taxon>
        <taxon>Psychrilyobacter</taxon>
    </lineage>
</organism>
<evidence type="ECO:0000256" key="1">
    <source>
        <dbReference type="SAM" id="Phobius"/>
    </source>
</evidence>
<proteinExistence type="predicted"/>
<evidence type="ECO:0000313" key="3">
    <source>
        <dbReference type="EMBL" id="REI42023.1"/>
    </source>
</evidence>
<feature type="domain" description="EamA" evidence="2">
    <location>
        <begin position="3"/>
        <end position="136"/>
    </location>
</feature>
<keyword evidence="1" id="KW-0812">Transmembrane</keyword>
<feature type="transmembrane region" description="Helical" evidence="1">
    <location>
        <begin position="88"/>
        <end position="113"/>
    </location>
</feature>
<keyword evidence="1" id="KW-1133">Transmembrane helix</keyword>
<dbReference type="InterPro" id="IPR000620">
    <property type="entry name" value="EamA_dom"/>
</dbReference>
<keyword evidence="1" id="KW-0472">Membrane</keyword>
<dbReference type="Proteomes" id="UP000263486">
    <property type="component" value="Unassembled WGS sequence"/>
</dbReference>
<feature type="transmembrane region" description="Helical" evidence="1">
    <location>
        <begin position="62"/>
        <end position="82"/>
    </location>
</feature>
<evidence type="ECO:0000259" key="2">
    <source>
        <dbReference type="Pfam" id="PF00892"/>
    </source>
</evidence>
<feature type="transmembrane region" description="Helical" evidence="1">
    <location>
        <begin position="201"/>
        <end position="224"/>
    </location>
</feature>
<feature type="transmembrane region" description="Helical" evidence="1">
    <location>
        <begin position="261"/>
        <end position="278"/>
    </location>
</feature>
<comment type="caution">
    <text evidence="3">The sequence shown here is derived from an EMBL/GenBank/DDBJ whole genome shotgun (WGS) entry which is preliminary data.</text>
</comment>
<dbReference type="PANTHER" id="PTHR22911:SF102">
    <property type="entry name" value="MEMBRANE PROTEIN"/>
    <property type="match status" value="1"/>
</dbReference>
<dbReference type="EMBL" id="QUAJ01000006">
    <property type="protein sequence ID" value="REI42023.1"/>
    <property type="molecule type" value="Genomic_DNA"/>
</dbReference>
<feature type="transmembrane region" description="Helical" evidence="1">
    <location>
        <begin position="146"/>
        <end position="167"/>
    </location>
</feature>
<dbReference type="Pfam" id="PF00892">
    <property type="entry name" value="EamA"/>
    <property type="match status" value="2"/>
</dbReference>
<sequence>MNIGYLLMISSMIIWGSIGIFVRYIDQPPEVIVFFRVFIAFIVLGILKFTKKKDSTSNKLSLKEYLILSMSGLFIALNWFFFFRAIKVTTIASATMSYYVAPVIVTILSVFLLKESINKRTLIAVGLSFSGIILMTLMGSQKGSNFSMTGVGYGLIAAFFYALVTISVKKLKDVPSHKISLFQMGISSLIFFPVIKNMKRFNTLSLILMIIVGVIHTCIALNLYFEGIKRIKVQHVGVLSYIDPLGAVILGGIFFNEMPGIPTIIGGGMILSATYLILKRKG</sequence>
<keyword evidence="4" id="KW-1185">Reference proteome</keyword>
<evidence type="ECO:0000313" key="4">
    <source>
        <dbReference type="Proteomes" id="UP000263486"/>
    </source>
</evidence>
<dbReference type="RefSeq" id="WP_114641707.1">
    <property type="nucleotide sequence ID" value="NZ_JAACIO010000007.1"/>
</dbReference>
<dbReference type="Gene3D" id="1.10.3730.20">
    <property type="match status" value="1"/>
</dbReference>
<feature type="transmembrane region" description="Helical" evidence="1">
    <location>
        <begin position="122"/>
        <end position="140"/>
    </location>
</feature>
<reference evidence="3 4" key="1">
    <citation type="submission" date="2018-08" db="EMBL/GenBank/DDBJ databases">
        <title>Draft genome sequence of Psychrilyobacter sp. strain SD5 isolated from Black Sea water.</title>
        <authorList>
            <person name="Yadav S."/>
            <person name="Villanueva L."/>
            <person name="Damste J.S.S."/>
        </authorList>
    </citation>
    <scope>NUCLEOTIDE SEQUENCE [LARGE SCALE GENOMIC DNA]</scope>
    <source>
        <strain evidence="3 4">SD5</strain>
    </source>
</reference>
<feature type="transmembrane region" description="Helical" evidence="1">
    <location>
        <begin position="236"/>
        <end position="255"/>
    </location>
</feature>
<feature type="domain" description="EamA" evidence="2">
    <location>
        <begin position="149"/>
        <end position="278"/>
    </location>
</feature>
<name>A0ABX9KIT1_9FUSO</name>
<gene>
    <name evidence="3" type="ORF">DYH56_04690</name>
</gene>
<dbReference type="SUPFAM" id="SSF103481">
    <property type="entry name" value="Multidrug resistance efflux transporter EmrE"/>
    <property type="match status" value="2"/>
</dbReference>
<dbReference type="InterPro" id="IPR037185">
    <property type="entry name" value="EmrE-like"/>
</dbReference>